<dbReference type="InterPro" id="IPR006528">
    <property type="entry name" value="Phage_head_morphogenesis_dom"/>
</dbReference>
<dbReference type="NCBIfam" id="TIGR01641">
    <property type="entry name" value="phageSPP1_gp7"/>
    <property type="match status" value="1"/>
</dbReference>
<keyword evidence="3" id="KW-1185">Reference proteome</keyword>
<feature type="domain" description="Phage head morphogenesis" evidence="1">
    <location>
        <begin position="215"/>
        <end position="324"/>
    </location>
</feature>
<evidence type="ECO:0000313" key="3">
    <source>
        <dbReference type="Proteomes" id="UP000018559"/>
    </source>
</evidence>
<dbReference type="Proteomes" id="UP000018559">
    <property type="component" value="Unassembled WGS sequence"/>
</dbReference>
<protein>
    <submittedName>
        <fullName evidence="2">Phage Mu protein</fullName>
    </submittedName>
</protein>
<organism evidence="2 3">
    <name type="scientific">Ligilactobacillus equi DPC 6820</name>
    <dbReference type="NCBI Taxonomy" id="1392007"/>
    <lineage>
        <taxon>Bacteria</taxon>
        <taxon>Bacillati</taxon>
        <taxon>Bacillota</taxon>
        <taxon>Bacilli</taxon>
        <taxon>Lactobacillales</taxon>
        <taxon>Lactobacillaceae</taxon>
        <taxon>Ligilactobacillus</taxon>
    </lineage>
</organism>
<comment type="caution">
    <text evidence="2">The sequence shown here is derived from an EMBL/GenBank/DDBJ whole genome shotgun (WGS) entry which is preliminary data.</text>
</comment>
<accession>V7HV97</accession>
<sequence length="330" mass="38119">MAMKDNNRKNTAYWDGRNVDETWWILRNIKSDEEMNAKLKIYYDKAQREIQSEIDSQLARLADKNGIDITEVRGVVSKADIRSLEAYAKSVVVKANKMRKELGRGLTEKDFSKEVNDRMRLYNATMRINRLELLKSSIGMHLVELGLDVNSELKNYLKEEYTIEFKRQAGIMADDLPKISPTVMKEAYKTVMATTGGVEFSKRVWQNMDLMKAELDNQLVKGLTQGTNPRKMAQNLRKYVSDSFEKVTYATERITRTESSRVHKDAFLRQLRKYGYKFVKWHAEPSACKICREIVENDDGFGPGVFRVDDLPSIPAHPNCKCTLSAYWVD</sequence>
<gene>
    <name evidence="2" type="ORF">LEQ_0533</name>
</gene>
<dbReference type="AlphaFoldDB" id="V7HV97"/>
<dbReference type="PATRIC" id="fig|1392007.3.peg.1032"/>
<dbReference type="Pfam" id="PF04233">
    <property type="entry name" value="Phage_Mu_F"/>
    <property type="match status" value="1"/>
</dbReference>
<proteinExistence type="predicted"/>
<name>V7HV97_9LACO</name>
<dbReference type="EMBL" id="AWWH01000114">
    <property type="protein sequence ID" value="ETA74154.1"/>
    <property type="molecule type" value="Genomic_DNA"/>
</dbReference>
<reference evidence="2 3" key="1">
    <citation type="journal article" date="2014" name="Genome Announc.">
        <title>The Genome of the Predominant Equine Lactobacillus Species, Lactobacillus equi, Is Reflective of Its Lifestyle Adaptations to an Herbivorous Host.</title>
        <authorList>
            <person name="O'Donnell M.M."/>
            <person name="Harris H.M."/>
            <person name="O'Toole P.W."/>
            <person name="Ross R.P."/>
        </authorList>
    </citation>
    <scope>NUCLEOTIDE SEQUENCE [LARGE SCALE GENOMIC DNA]</scope>
    <source>
        <strain evidence="2 3">DPC 6820</strain>
    </source>
</reference>
<evidence type="ECO:0000259" key="1">
    <source>
        <dbReference type="Pfam" id="PF04233"/>
    </source>
</evidence>
<evidence type="ECO:0000313" key="2">
    <source>
        <dbReference type="EMBL" id="ETA74154.1"/>
    </source>
</evidence>